<dbReference type="InterPro" id="IPR008999">
    <property type="entry name" value="Actin-crosslinking"/>
</dbReference>
<keyword evidence="3" id="KW-1185">Reference proteome</keyword>
<evidence type="ECO:0000313" key="2">
    <source>
        <dbReference type="EMBL" id="OQE04669.1"/>
    </source>
</evidence>
<dbReference type="AlphaFoldDB" id="A0A1V6RT63"/>
<dbReference type="Gene3D" id="2.80.10.50">
    <property type="match status" value="1"/>
</dbReference>
<evidence type="ECO:0000256" key="1">
    <source>
        <dbReference type="SAM" id="SignalP"/>
    </source>
</evidence>
<dbReference type="EMBL" id="MDYP01000031">
    <property type="protein sequence ID" value="OQE04669.1"/>
    <property type="molecule type" value="Genomic_DNA"/>
</dbReference>
<dbReference type="SUPFAM" id="SSF50405">
    <property type="entry name" value="Actin-crosslinking proteins"/>
    <property type="match status" value="1"/>
</dbReference>
<dbReference type="CDD" id="cd00161">
    <property type="entry name" value="beta-trefoil_Ricin-like"/>
    <property type="match status" value="1"/>
</dbReference>
<evidence type="ECO:0008006" key="4">
    <source>
        <dbReference type="Google" id="ProtNLM"/>
    </source>
</evidence>
<dbReference type="Proteomes" id="UP000191518">
    <property type="component" value="Unassembled WGS sequence"/>
</dbReference>
<sequence length="150" mass="16007">MKTFIALGALAALCQSAFGLTEGSYTIGSASLESNQVLSEIGQSNSPLGFSPINGDPSQTWLFTLAGSNNQRDFLIQNNLGSYINCGDEEGSPCLAGTREEVYTAELVGENSYQLVAKSSGYFLRADGGYLQLAGWDQTPNEEFVLLSTQ</sequence>
<feature type="chain" id="PRO_5012731896" description="Ricin B lectin domain-containing protein" evidence="1">
    <location>
        <begin position="20"/>
        <end position="150"/>
    </location>
</feature>
<protein>
    <recommendedName>
        <fullName evidence="4">Ricin B lectin domain-containing protein</fullName>
    </recommendedName>
</protein>
<name>A0A1V6RT63_9EURO</name>
<organism evidence="2 3">
    <name type="scientific">Penicillium vulpinum</name>
    <dbReference type="NCBI Taxonomy" id="29845"/>
    <lineage>
        <taxon>Eukaryota</taxon>
        <taxon>Fungi</taxon>
        <taxon>Dikarya</taxon>
        <taxon>Ascomycota</taxon>
        <taxon>Pezizomycotina</taxon>
        <taxon>Eurotiomycetes</taxon>
        <taxon>Eurotiomycetidae</taxon>
        <taxon>Eurotiales</taxon>
        <taxon>Aspergillaceae</taxon>
        <taxon>Penicillium</taxon>
    </lineage>
</organism>
<reference evidence="3" key="1">
    <citation type="journal article" date="2017" name="Nat. Microbiol.">
        <title>Global analysis of biosynthetic gene clusters reveals vast potential of secondary metabolite production in Penicillium species.</title>
        <authorList>
            <person name="Nielsen J.C."/>
            <person name="Grijseels S."/>
            <person name="Prigent S."/>
            <person name="Ji B."/>
            <person name="Dainat J."/>
            <person name="Nielsen K.F."/>
            <person name="Frisvad J.C."/>
            <person name="Workman M."/>
            <person name="Nielsen J."/>
        </authorList>
    </citation>
    <scope>NUCLEOTIDE SEQUENCE [LARGE SCALE GENOMIC DNA]</scope>
    <source>
        <strain evidence="3">IBT 29486</strain>
    </source>
</reference>
<proteinExistence type="predicted"/>
<keyword evidence="1" id="KW-0732">Signal</keyword>
<evidence type="ECO:0000313" key="3">
    <source>
        <dbReference type="Proteomes" id="UP000191518"/>
    </source>
</evidence>
<comment type="caution">
    <text evidence="2">The sequence shown here is derived from an EMBL/GenBank/DDBJ whole genome shotgun (WGS) entry which is preliminary data.</text>
</comment>
<feature type="signal peptide" evidence="1">
    <location>
        <begin position="1"/>
        <end position="19"/>
    </location>
</feature>
<gene>
    <name evidence="2" type="ORF">PENVUL_c031G08140</name>
</gene>
<accession>A0A1V6RT63</accession>
<dbReference type="OrthoDB" id="4490284at2759"/>